<reference evidence="2 3" key="1">
    <citation type="submission" date="2023-08" db="EMBL/GenBank/DDBJ databases">
        <title>Black Yeasts Isolated from many extreme environments.</title>
        <authorList>
            <person name="Coleine C."/>
            <person name="Stajich J.E."/>
            <person name="Selbmann L."/>
        </authorList>
    </citation>
    <scope>NUCLEOTIDE SEQUENCE [LARGE SCALE GENOMIC DNA]</scope>
    <source>
        <strain evidence="2 3">CCFEE 5935</strain>
    </source>
</reference>
<evidence type="ECO:0000313" key="2">
    <source>
        <dbReference type="EMBL" id="KAK5167483.1"/>
    </source>
</evidence>
<feature type="compositionally biased region" description="Basic and acidic residues" evidence="1">
    <location>
        <begin position="121"/>
        <end position="166"/>
    </location>
</feature>
<dbReference type="RefSeq" id="XP_064657189.1">
    <property type="nucleotide sequence ID" value="XM_064804419.1"/>
</dbReference>
<evidence type="ECO:0000313" key="3">
    <source>
        <dbReference type="Proteomes" id="UP001337655"/>
    </source>
</evidence>
<dbReference type="Proteomes" id="UP001337655">
    <property type="component" value="Unassembled WGS sequence"/>
</dbReference>
<proteinExistence type="predicted"/>
<evidence type="ECO:0000256" key="1">
    <source>
        <dbReference type="SAM" id="MobiDB-lite"/>
    </source>
</evidence>
<dbReference type="GeneID" id="89928518"/>
<feature type="compositionally biased region" description="Basic and acidic residues" evidence="1">
    <location>
        <begin position="194"/>
        <end position="227"/>
    </location>
</feature>
<dbReference type="EMBL" id="JAVRRT010000011">
    <property type="protein sequence ID" value="KAK5167483.1"/>
    <property type="molecule type" value="Genomic_DNA"/>
</dbReference>
<feature type="compositionally biased region" description="Polar residues" evidence="1">
    <location>
        <begin position="14"/>
        <end position="24"/>
    </location>
</feature>
<feature type="region of interest" description="Disordered" evidence="1">
    <location>
        <begin position="14"/>
        <end position="59"/>
    </location>
</feature>
<name>A0AAV9P3Y7_9PEZI</name>
<dbReference type="AlphaFoldDB" id="A0AAV9P3Y7"/>
<organism evidence="2 3">
    <name type="scientific">Saxophila tyrrhenica</name>
    <dbReference type="NCBI Taxonomy" id="1690608"/>
    <lineage>
        <taxon>Eukaryota</taxon>
        <taxon>Fungi</taxon>
        <taxon>Dikarya</taxon>
        <taxon>Ascomycota</taxon>
        <taxon>Pezizomycotina</taxon>
        <taxon>Dothideomycetes</taxon>
        <taxon>Dothideomycetidae</taxon>
        <taxon>Mycosphaerellales</taxon>
        <taxon>Extremaceae</taxon>
        <taxon>Saxophila</taxon>
    </lineage>
</organism>
<feature type="compositionally biased region" description="Basic and acidic residues" evidence="1">
    <location>
        <begin position="86"/>
        <end position="101"/>
    </location>
</feature>
<protein>
    <submittedName>
        <fullName evidence="2">Uncharacterized protein</fullName>
    </submittedName>
</protein>
<keyword evidence="3" id="KW-1185">Reference proteome</keyword>
<accession>A0AAV9P3Y7</accession>
<comment type="caution">
    <text evidence="2">The sequence shown here is derived from an EMBL/GenBank/DDBJ whole genome shotgun (WGS) entry which is preliminary data.</text>
</comment>
<feature type="compositionally biased region" description="Basic and acidic residues" evidence="1">
    <location>
        <begin position="275"/>
        <end position="284"/>
    </location>
</feature>
<feature type="compositionally biased region" description="Acidic residues" evidence="1">
    <location>
        <begin position="102"/>
        <end position="120"/>
    </location>
</feature>
<sequence>MALARARALRTLQSTLKPSSSRSFATRPAVPRASVQSRTKQVVQRRYASGGGAHGEESSDVPWAIGAVVVTVPACWYLWPESGHADHHGAHGGEHEEHAEEGGEEEEGKQEEGGEEQQDGGEEKQEDAGEEKSEGGEEKQDSSESKGDSSDSKEDADGPKVAENPDAKSPAGGEQSADTPPTEEQETSPGGGGGKEDETVVERKSNERKIKKKPDSGQEIGKTEQSFKENPQGGPSMENPATAKEPEKGKSGEITGKQFGLSTGPTKHSLPIDSDASKSKKGEGTPETAKAQGTVDPNRPAR</sequence>
<feature type="region of interest" description="Disordered" evidence="1">
    <location>
        <begin position="86"/>
        <end position="302"/>
    </location>
</feature>
<gene>
    <name evidence="2" type="ORF">LTR77_007182</name>
</gene>